<feature type="signal peptide" evidence="1">
    <location>
        <begin position="1"/>
        <end position="20"/>
    </location>
</feature>
<sequence length="137" mass="15027">MIGKFLLMFLFSSILLVTNGQRIPEGLYVSCANAVVRQSCSAALDLAFTEGRIRRFTTARQYIQTKGCKLSWWVDTGILRIAQKEALQGALQQIDDYCTANGVSVINPTNLPGRGVYVGQMVGNQYAVLRAEMGAFA</sequence>
<proteinExistence type="evidence at transcript level"/>
<evidence type="ECO:0000256" key="1">
    <source>
        <dbReference type="SAM" id="SignalP"/>
    </source>
</evidence>
<protein>
    <recommendedName>
        <fullName evidence="3">Secreted protein</fullName>
    </recommendedName>
</protein>
<keyword evidence="1" id="KW-0732">Signal</keyword>
<name>A0A0S1MI85_PHAPC</name>
<dbReference type="EMBL" id="KT246509">
    <property type="protein sequence ID" value="ALL40600.1"/>
    <property type="molecule type" value="mRNA"/>
</dbReference>
<feature type="chain" id="PRO_5006589196" description="Secreted protein" evidence="1">
    <location>
        <begin position="21"/>
        <end position="137"/>
    </location>
</feature>
<organism evidence="2">
    <name type="scientific">Phakopsora pachyrhizi</name>
    <name type="common">Asian soybean rust disease fungus</name>
    <dbReference type="NCBI Taxonomy" id="170000"/>
    <lineage>
        <taxon>Eukaryota</taxon>
        <taxon>Fungi</taxon>
        <taxon>Dikarya</taxon>
        <taxon>Basidiomycota</taxon>
        <taxon>Pucciniomycotina</taxon>
        <taxon>Pucciniomycetes</taxon>
        <taxon>Pucciniales</taxon>
        <taxon>Phakopsoraceae</taxon>
        <taxon>Phakopsora</taxon>
    </lineage>
</organism>
<reference evidence="2" key="1">
    <citation type="submission" date="2015-07" db="EMBL/GenBank/DDBJ databases">
        <title>Elucidating the P. pachyrhizi secretome and potential effectors.</title>
        <authorList>
            <person name="de Carvalho M.C.C.G."/>
            <person name="Nascimento L.C."/>
            <person name="Darben L.M."/>
            <person name="Polizel-Podanosqui A.M."/>
            <person name="Lopes-Caitar V.S."/>
            <person name="Rocha C.S."/>
            <person name="Qi M."/>
            <person name="Carazolle M."/>
            <person name="Kuwahara M.K."/>
            <person name="Pereira G.A.G."/>
            <person name="Abdelnoor R.V."/>
            <person name="Whitham S.A."/>
            <person name="Marcelino-Guimaraes F.C."/>
        </authorList>
    </citation>
    <scope>NUCLEOTIDE SEQUENCE</scope>
</reference>
<accession>A0A0S1MI85</accession>
<dbReference type="AlphaFoldDB" id="A0A0S1MI85"/>
<evidence type="ECO:0008006" key="3">
    <source>
        <dbReference type="Google" id="ProtNLM"/>
    </source>
</evidence>
<evidence type="ECO:0000313" key="2">
    <source>
        <dbReference type="EMBL" id="ALL40600.1"/>
    </source>
</evidence>